<reference evidence="1 2" key="1">
    <citation type="journal article" date="2016" name="Genome Biol. Evol.">
        <title>Divergent and convergent evolution of fungal pathogenicity.</title>
        <authorList>
            <person name="Shang Y."/>
            <person name="Xiao G."/>
            <person name="Zheng P."/>
            <person name="Cen K."/>
            <person name="Zhan S."/>
            <person name="Wang C."/>
        </authorList>
    </citation>
    <scope>NUCLEOTIDE SEQUENCE [LARGE SCALE GENOMIC DNA]</scope>
    <source>
        <strain evidence="1 2">RCEF 2490</strain>
    </source>
</reference>
<accession>A0A166RQK8</accession>
<dbReference type="OrthoDB" id="5073671at2759"/>
<gene>
    <name evidence="1" type="ORF">AAL_00790</name>
</gene>
<dbReference type="Proteomes" id="UP000078544">
    <property type="component" value="Unassembled WGS sequence"/>
</dbReference>
<proteinExistence type="predicted"/>
<evidence type="ECO:0000313" key="1">
    <source>
        <dbReference type="EMBL" id="OAA33325.1"/>
    </source>
</evidence>
<organism evidence="1 2">
    <name type="scientific">Moelleriella libera RCEF 2490</name>
    <dbReference type="NCBI Taxonomy" id="1081109"/>
    <lineage>
        <taxon>Eukaryota</taxon>
        <taxon>Fungi</taxon>
        <taxon>Dikarya</taxon>
        <taxon>Ascomycota</taxon>
        <taxon>Pezizomycotina</taxon>
        <taxon>Sordariomycetes</taxon>
        <taxon>Hypocreomycetidae</taxon>
        <taxon>Hypocreales</taxon>
        <taxon>Clavicipitaceae</taxon>
        <taxon>Moelleriella</taxon>
    </lineage>
</organism>
<protein>
    <submittedName>
        <fullName evidence="1">Uncharacterized protein</fullName>
    </submittedName>
</protein>
<dbReference type="STRING" id="1081109.A0A166RQK8"/>
<evidence type="ECO:0000313" key="2">
    <source>
        <dbReference type="Proteomes" id="UP000078544"/>
    </source>
</evidence>
<name>A0A166RQK8_9HYPO</name>
<dbReference type="AlphaFoldDB" id="A0A166RQK8"/>
<comment type="caution">
    <text evidence="1">The sequence shown here is derived from an EMBL/GenBank/DDBJ whole genome shotgun (WGS) entry which is preliminary data.</text>
</comment>
<dbReference type="EMBL" id="AZGY01000001">
    <property type="protein sequence ID" value="OAA33325.1"/>
    <property type="molecule type" value="Genomic_DNA"/>
</dbReference>
<sequence length="281" mass="31610">MPSTKPTIAQRQDDELPSYGELSKLYVLPSYLSACPLKPYRPFPTVLHACRRLSHLNAITFQEGSEENDIYRIETRRGFNKIEPLGSRAGILLRNGPGKKDQVLAAAGEKSPWARYCKDGTTSSVFFLPPFEFGTNSRAMVMEAMKMTATEDGSDTFTFFVEVEPIWEWKRQKFQWVQQQIRKDVFSLFRCGKADKTEYGTDLEAMPTAASSASSSPVNGEMVATLVFHRGFASGSREFTLTMHGSLGQGILGERCTLSVVVTAVWIWSLQRRRRGETVIR</sequence>
<keyword evidence="2" id="KW-1185">Reference proteome</keyword>